<proteinExistence type="predicted"/>
<protein>
    <submittedName>
        <fullName evidence="1">Uncharacterized protein</fullName>
    </submittedName>
</protein>
<dbReference type="AlphaFoldDB" id="X5MMM1"/>
<sequence>MSDNDYPSLTARLVDAVRKGRERGFGWAATRMREELVTPTSTPGTALRNLLAAMERGIRTRTADAASQDTLHYFYDLEIAPITYDFASYLALAEMERRKRGLNKLHIIIVPGRRLEREFDDYQHIVTPQMRQARIMDMLAPMAKLLPSCVDLTVCTSKSEAASLRFASAAHIWPDGYSPTFPVSPHHRLVRDRAREGEAVFPVFKAPREAMETVRQTLAPQLGDALPVVITLREYGYNPARNSNIEAWGAFARGLDETRYRAVFIRDTQTASDPLPQALERQIIYTPASYDPVLRMAAYELAYMNLAVMHGPMELCWYNQACTYGLFLEAGTAPQNTEEAMINQGFNLHGDLPFATARQHWYWQGDTHDAIAHAFDDMITRIEKNPPETEMQAGHKHD</sequence>
<gene>
    <name evidence="1" type="ORF">BN1012_Phect1127</name>
</gene>
<accession>X5MMM1</accession>
<name>X5MMM1_9HYPH</name>
<keyword evidence="2" id="KW-1185">Reference proteome</keyword>
<dbReference type="RefSeq" id="WP_145973475.1">
    <property type="nucleotide sequence ID" value="NZ_HG966617.1"/>
</dbReference>
<dbReference type="HOGENOM" id="CLU_709245_0_0_5"/>
<dbReference type="EMBL" id="HG966617">
    <property type="protein sequence ID" value="CDO59341.1"/>
    <property type="molecule type" value="Genomic_DNA"/>
</dbReference>
<dbReference type="KEGG" id="pect:BN1012_Phect1127"/>
<dbReference type="Proteomes" id="UP000032160">
    <property type="component" value="Chromosome I"/>
</dbReference>
<evidence type="ECO:0000313" key="2">
    <source>
        <dbReference type="Proteomes" id="UP000032160"/>
    </source>
</evidence>
<reference evidence="1 2" key="1">
    <citation type="journal article" date="2014" name="Front. Genet.">
        <title>Genome and metabolic network of "Candidatus Phaeomarinobacter ectocarpi" Ec32, a new candidate genus of Alphaproteobacteria frequently associated with brown algae.</title>
        <authorList>
            <person name="Dittami S.M."/>
            <person name="Barbeyron T."/>
            <person name="Boyen C."/>
            <person name="Cambefort J."/>
            <person name="Collet G."/>
            <person name="Delage L."/>
            <person name="Gobet A."/>
            <person name="Groisillier A."/>
            <person name="Leblanc C."/>
            <person name="Michel G."/>
            <person name="Scornet D."/>
            <person name="Siegel A."/>
            <person name="Tapia J.E."/>
            <person name="Tonon T."/>
        </authorList>
    </citation>
    <scope>NUCLEOTIDE SEQUENCE [LARGE SCALE GENOMIC DNA]</scope>
    <source>
        <strain evidence="1 2">Ec32</strain>
    </source>
</reference>
<dbReference type="STRING" id="1458461.BN1012_Phect1127"/>
<evidence type="ECO:0000313" key="1">
    <source>
        <dbReference type="EMBL" id="CDO59341.1"/>
    </source>
</evidence>
<organism evidence="1 2">
    <name type="scientific">Candidatus Phaeomarinibacter ectocarpi</name>
    <dbReference type="NCBI Taxonomy" id="1458461"/>
    <lineage>
        <taxon>Bacteria</taxon>
        <taxon>Pseudomonadati</taxon>
        <taxon>Pseudomonadota</taxon>
        <taxon>Alphaproteobacteria</taxon>
        <taxon>Hyphomicrobiales</taxon>
        <taxon>Parvibaculaceae</taxon>
        <taxon>Candidatus Phaeomarinibacter</taxon>
    </lineage>
</organism>
<dbReference type="OrthoDB" id="7956209at2"/>